<keyword evidence="2" id="KW-1185">Reference proteome</keyword>
<evidence type="ECO:0000313" key="1">
    <source>
        <dbReference type="EMBL" id="AKB42655.1"/>
    </source>
</evidence>
<dbReference type="EMBL" id="CP009520">
    <property type="protein sequence ID" value="AKB42655.1"/>
    <property type="molecule type" value="Genomic_DNA"/>
</dbReference>
<evidence type="ECO:0000313" key="2">
    <source>
        <dbReference type="Proteomes" id="UP000033096"/>
    </source>
</evidence>
<dbReference type="PATRIC" id="fig|1434123.4.peg.406"/>
<dbReference type="STRING" id="1434123.MSVAZ_0386"/>
<dbReference type="Proteomes" id="UP000033096">
    <property type="component" value="Chromosome"/>
</dbReference>
<dbReference type="HOGENOM" id="CLU_552778_0_0_2"/>
<organism evidence="1 2">
    <name type="scientific">Methanosarcina vacuolata Z-761</name>
    <dbReference type="NCBI Taxonomy" id="1434123"/>
    <lineage>
        <taxon>Archaea</taxon>
        <taxon>Methanobacteriati</taxon>
        <taxon>Methanobacteriota</taxon>
        <taxon>Stenosarchaea group</taxon>
        <taxon>Methanomicrobia</taxon>
        <taxon>Methanosarcinales</taxon>
        <taxon>Methanosarcinaceae</taxon>
        <taxon>Methanosarcina</taxon>
    </lineage>
</organism>
<sequence>MNSRNRLKMFFLIPFVMGSLFIGGAETFPCKETTKTRENIDQGILTLFSQNYSKSNSVPKNVFIAKLQGNKIYDKLYSAIYGMLKSEISFKTSKVLQYKVRRGSCSCPYSLFPVADTVLESGINGYTADLVKSSETYRFCEVASIPLIHYMEQPRQIGSLYICRLIPMVKCTYQISIDLEMDGPQSFVELNTPGSKLILQKVNNNNIILESYFKDSSENIRCESISIGNAAEKSDFEIIFDGYNKTNTILVKDGNCIVTPFYNTDRQRLPYVDVSNGYIKFTSFVLGKGTHLDLDIYSISQTSERKLITAIGSNRMLAFGIDGPHVRNTTEQGIRYLNSKKNRGTIWFDIELLEQYNEEDIEYLRGLVINNSWDVGVHYSKELNSFPLEQAYRIMDEGHLYVYEKIGRKPTSWCSMRNRDNIMHALYAYETLGMIWRNGDSGIHTEKYIGSLEDDTWEWWETASKAGMVHPVFTHELDKDPAIKYSISRSKFHNWVENYESNNMSIVSFHEYSQISRNTYDATFDNLQYTENSVVFNVHTNGGIALINVNINAGRDSQVYDNTSGEFLDYDIKQDNSITFWVENNHNYIVYLNSDEQ</sequence>
<proteinExistence type="predicted"/>
<gene>
    <name evidence="1" type="ORF">MSVAZ_0386</name>
</gene>
<protein>
    <submittedName>
        <fullName evidence="1">Uncharacterized protein</fullName>
    </submittedName>
</protein>
<name>A0A0E3Q2N4_9EURY</name>
<dbReference type="KEGG" id="mvc:MSVAZ_0386"/>
<reference evidence="1 2" key="1">
    <citation type="submission" date="2014-07" db="EMBL/GenBank/DDBJ databases">
        <title>Methanogenic archaea and the global carbon cycle.</title>
        <authorList>
            <person name="Henriksen J.R."/>
            <person name="Luke J."/>
            <person name="Reinhart S."/>
            <person name="Benedict M.N."/>
            <person name="Youngblut N.D."/>
            <person name="Metcalf M.E."/>
            <person name="Whitaker R.J."/>
            <person name="Metcalf W.W."/>
        </authorList>
    </citation>
    <scope>NUCLEOTIDE SEQUENCE [LARGE SCALE GENOMIC DNA]</scope>
    <source>
        <strain evidence="1 2">Z-761</strain>
    </source>
</reference>
<dbReference type="AlphaFoldDB" id="A0A0E3Q2N4"/>
<accession>A0A0E3Q2N4</accession>